<name>A0AB34K859_PRYPA</name>
<feature type="compositionally biased region" description="Acidic residues" evidence="2">
    <location>
        <begin position="122"/>
        <end position="131"/>
    </location>
</feature>
<gene>
    <name evidence="4" type="ORF">AB1Y20_000954</name>
</gene>
<keyword evidence="1" id="KW-0863">Zinc-finger</keyword>
<evidence type="ECO:0000313" key="5">
    <source>
        <dbReference type="Proteomes" id="UP001515480"/>
    </source>
</evidence>
<dbReference type="EMBL" id="JBGBPQ010000001">
    <property type="protein sequence ID" value="KAL1530029.1"/>
    <property type="molecule type" value="Genomic_DNA"/>
</dbReference>
<feature type="domain" description="C2H2-type" evidence="3">
    <location>
        <begin position="214"/>
        <end position="239"/>
    </location>
</feature>
<reference evidence="4 5" key="1">
    <citation type="journal article" date="2024" name="Science">
        <title>Giant polyketide synthase enzymes in the biosynthesis of giant marine polyether toxins.</title>
        <authorList>
            <person name="Fallon T.R."/>
            <person name="Shende V.V."/>
            <person name="Wierzbicki I.H."/>
            <person name="Pendleton A.L."/>
            <person name="Watervoot N.F."/>
            <person name="Auber R.P."/>
            <person name="Gonzalez D.J."/>
            <person name="Wisecaver J.H."/>
            <person name="Moore B.S."/>
        </authorList>
    </citation>
    <scope>NUCLEOTIDE SEQUENCE [LARGE SCALE GENOMIC DNA]</scope>
    <source>
        <strain evidence="4 5">12B1</strain>
    </source>
</reference>
<dbReference type="GO" id="GO:0008270">
    <property type="term" value="F:zinc ion binding"/>
    <property type="evidence" value="ECO:0007669"/>
    <property type="project" value="UniProtKB-KW"/>
</dbReference>
<feature type="region of interest" description="Disordered" evidence="2">
    <location>
        <begin position="1"/>
        <end position="28"/>
    </location>
</feature>
<evidence type="ECO:0000313" key="4">
    <source>
        <dbReference type="EMBL" id="KAL1530029.1"/>
    </source>
</evidence>
<dbReference type="Proteomes" id="UP001515480">
    <property type="component" value="Unassembled WGS sequence"/>
</dbReference>
<evidence type="ECO:0000259" key="3">
    <source>
        <dbReference type="PROSITE" id="PS50157"/>
    </source>
</evidence>
<feature type="region of interest" description="Disordered" evidence="2">
    <location>
        <begin position="67"/>
        <end position="140"/>
    </location>
</feature>
<accession>A0AB34K859</accession>
<keyword evidence="5" id="KW-1185">Reference proteome</keyword>
<proteinExistence type="predicted"/>
<protein>
    <recommendedName>
        <fullName evidence="3">C2H2-type domain-containing protein</fullName>
    </recommendedName>
</protein>
<evidence type="ECO:0000256" key="1">
    <source>
        <dbReference type="PROSITE-ProRule" id="PRU00042"/>
    </source>
</evidence>
<dbReference type="InterPro" id="IPR013087">
    <property type="entry name" value="Znf_C2H2_type"/>
</dbReference>
<organism evidence="4 5">
    <name type="scientific">Prymnesium parvum</name>
    <name type="common">Toxic golden alga</name>
    <dbReference type="NCBI Taxonomy" id="97485"/>
    <lineage>
        <taxon>Eukaryota</taxon>
        <taxon>Haptista</taxon>
        <taxon>Haptophyta</taxon>
        <taxon>Prymnesiophyceae</taxon>
        <taxon>Prymnesiales</taxon>
        <taxon>Prymnesiaceae</taxon>
        <taxon>Prymnesium</taxon>
    </lineage>
</organism>
<feature type="region of interest" description="Disordered" evidence="2">
    <location>
        <begin position="169"/>
        <end position="206"/>
    </location>
</feature>
<keyword evidence="1" id="KW-0862">Zinc</keyword>
<sequence length="259" mass="27824">MYEEARLPLSPMQDNIMPANDQPPPPLLELPAAIKGENLDAEASGIVSRAGSAVPTEESCSPFAYFTDVKSSGGGGRSPSSVLFSKRGEADLEADLGDGSTPEMTPEASLRSDSPQCASSVDELETDDQLVEDSSTGTSTDVVSTTLQVTATTLQVDKDAESAIHALLALQREPSPTNGRSRGSSPEPFRRRPSSPSLGRQGAIHKGGSEASRFFCKFPRCGKAYASTDAVRKHCRQRHLDWLRRQGHGCPALYCRWED</sequence>
<evidence type="ECO:0000256" key="2">
    <source>
        <dbReference type="SAM" id="MobiDB-lite"/>
    </source>
</evidence>
<keyword evidence="1" id="KW-0479">Metal-binding</keyword>
<dbReference type="PROSITE" id="PS50157">
    <property type="entry name" value="ZINC_FINGER_C2H2_2"/>
    <property type="match status" value="1"/>
</dbReference>
<dbReference type="AlphaFoldDB" id="A0AB34K859"/>
<dbReference type="PROSITE" id="PS00028">
    <property type="entry name" value="ZINC_FINGER_C2H2_1"/>
    <property type="match status" value="1"/>
</dbReference>
<comment type="caution">
    <text evidence="4">The sequence shown here is derived from an EMBL/GenBank/DDBJ whole genome shotgun (WGS) entry which is preliminary data.</text>
</comment>